<dbReference type="Pfam" id="PF05485">
    <property type="entry name" value="THAP"/>
    <property type="match status" value="1"/>
</dbReference>
<dbReference type="GO" id="GO:0005654">
    <property type="term" value="C:nucleoplasm"/>
    <property type="evidence" value="ECO:0007669"/>
    <property type="project" value="UniProtKB-SubCell"/>
</dbReference>
<keyword evidence="6" id="KW-0175">Coiled coil</keyword>
<dbReference type="InterPro" id="IPR038441">
    <property type="entry name" value="THAP_Znf_sf"/>
</dbReference>
<keyword evidence="6" id="KW-0805">Transcription regulation</keyword>
<evidence type="ECO:0000313" key="9">
    <source>
        <dbReference type="EMBL" id="KAF4096068.1"/>
    </source>
</evidence>
<comment type="function">
    <text evidence="6">DNA-binding transcription regulator that regulates endothelial cell proliferation and G1/S cell-cycle progression. Specifically binds the 5'-[AT]NTNN[GT]GGCA[AGT]-3' core DNA sequence and acts by modulating expression of pRB-E2F cell-cycle target genes.</text>
</comment>
<keyword evidence="3" id="KW-0862">Zinc</keyword>
<keyword evidence="6" id="KW-0539">Nucleus</keyword>
<comment type="subcellular location">
    <subcellularLocation>
        <location evidence="6">Nucleus</location>
        <location evidence="6">Nucleoplasm</location>
    </subcellularLocation>
</comment>
<evidence type="ECO:0000256" key="7">
    <source>
        <dbReference type="SAM" id="MobiDB-lite"/>
    </source>
</evidence>
<organism evidence="9 10">
    <name type="scientific">Onychostoma macrolepis</name>
    <dbReference type="NCBI Taxonomy" id="369639"/>
    <lineage>
        <taxon>Eukaryota</taxon>
        <taxon>Metazoa</taxon>
        <taxon>Chordata</taxon>
        <taxon>Craniata</taxon>
        <taxon>Vertebrata</taxon>
        <taxon>Euteleostomi</taxon>
        <taxon>Actinopterygii</taxon>
        <taxon>Neopterygii</taxon>
        <taxon>Teleostei</taxon>
        <taxon>Ostariophysi</taxon>
        <taxon>Cypriniformes</taxon>
        <taxon>Cyprinidae</taxon>
        <taxon>Acrossocheilinae</taxon>
        <taxon>Onychostoma</taxon>
    </lineage>
</organism>
<dbReference type="PANTHER" id="PTHR46600:SF7">
    <property type="entry name" value="SI:DKEY-228B2.6-RELATED"/>
    <property type="match status" value="1"/>
</dbReference>
<evidence type="ECO:0000256" key="1">
    <source>
        <dbReference type="ARBA" id="ARBA00022723"/>
    </source>
</evidence>
<feature type="domain" description="THAP-type" evidence="8">
    <location>
        <begin position="87"/>
        <end position="171"/>
    </location>
</feature>
<gene>
    <name evidence="9" type="ORF">G5714_023671</name>
</gene>
<proteinExistence type="inferred from homology"/>
<feature type="region of interest" description="Disordered" evidence="7">
    <location>
        <begin position="1"/>
        <end position="49"/>
    </location>
</feature>
<evidence type="ECO:0000259" key="8">
    <source>
        <dbReference type="PROSITE" id="PS50950"/>
    </source>
</evidence>
<name>A0A7J6BM22_9TELE</name>
<accession>A0A7J6BM22</accession>
<comment type="caution">
    <text evidence="9">The sequence shown here is derived from an EMBL/GenBank/DDBJ whole genome shotgun (WGS) entry which is preliminary data.</text>
</comment>
<dbReference type="Gene3D" id="6.20.210.20">
    <property type="entry name" value="THAP domain"/>
    <property type="match status" value="1"/>
</dbReference>
<feature type="compositionally biased region" description="Basic residues" evidence="7">
    <location>
        <begin position="1"/>
        <end position="13"/>
    </location>
</feature>
<evidence type="ECO:0000313" key="10">
    <source>
        <dbReference type="Proteomes" id="UP000579812"/>
    </source>
</evidence>
<dbReference type="InterPro" id="IPR006612">
    <property type="entry name" value="THAP_Znf"/>
</dbReference>
<evidence type="ECO:0000256" key="5">
    <source>
        <dbReference type="PROSITE-ProRule" id="PRU00309"/>
    </source>
</evidence>
<comment type="similarity">
    <text evidence="6">Belongs to the THAP1 family.</text>
</comment>
<evidence type="ECO:0000256" key="6">
    <source>
        <dbReference type="RuleBase" id="RU369073"/>
    </source>
</evidence>
<keyword evidence="6" id="KW-0131">Cell cycle</keyword>
<dbReference type="GO" id="GO:0000978">
    <property type="term" value="F:RNA polymerase II cis-regulatory region sequence-specific DNA binding"/>
    <property type="evidence" value="ECO:0007669"/>
    <property type="project" value="TreeGrafter"/>
</dbReference>
<protein>
    <recommendedName>
        <fullName evidence="6">THAP domain-containing protein 1</fullName>
    </recommendedName>
</protein>
<keyword evidence="2 5" id="KW-0863">Zinc-finger</keyword>
<reference evidence="9 10" key="1">
    <citation type="submission" date="2020-04" db="EMBL/GenBank/DDBJ databases">
        <title>Chromosome-level genome assembly of a cyprinid fish Onychostoma macrolepis by integration of Nanopore Sequencing, Bionano and Hi-C technology.</title>
        <authorList>
            <person name="Wang D."/>
        </authorList>
    </citation>
    <scope>NUCLEOTIDE SEQUENCE [LARGE SCALE GENOMIC DNA]</scope>
    <source>
        <strain evidence="9">SWU-2019</strain>
        <tissue evidence="9">Muscle</tissue>
    </source>
</reference>
<keyword evidence="4 5" id="KW-0238">DNA-binding</keyword>
<dbReference type="EMBL" id="JAAMOB010000024">
    <property type="protein sequence ID" value="KAF4096068.1"/>
    <property type="molecule type" value="Genomic_DNA"/>
</dbReference>
<evidence type="ECO:0000256" key="3">
    <source>
        <dbReference type="ARBA" id="ARBA00022833"/>
    </source>
</evidence>
<dbReference type="PANTHER" id="PTHR46600">
    <property type="entry name" value="THAP DOMAIN-CONTAINING"/>
    <property type="match status" value="1"/>
</dbReference>
<dbReference type="GO" id="GO:0001935">
    <property type="term" value="P:endothelial cell proliferation"/>
    <property type="evidence" value="ECO:0007669"/>
    <property type="project" value="UniProtKB-UniRule"/>
</dbReference>
<dbReference type="GO" id="GO:0003700">
    <property type="term" value="F:DNA-binding transcription factor activity"/>
    <property type="evidence" value="ECO:0007669"/>
    <property type="project" value="UniProtKB-UniRule"/>
</dbReference>
<evidence type="ECO:0000256" key="4">
    <source>
        <dbReference type="ARBA" id="ARBA00023125"/>
    </source>
</evidence>
<dbReference type="GO" id="GO:0008270">
    <property type="term" value="F:zinc ion binding"/>
    <property type="evidence" value="ECO:0007669"/>
    <property type="project" value="UniProtKB-KW"/>
</dbReference>
<evidence type="ECO:0000256" key="2">
    <source>
        <dbReference type="ARBA" id="ARBA00022771"/>
    </source>
</evidence>
<dbReference type="PROSITE" id="PS50950">
    <property type="entry name" value="ZF_THAP"/>
    <property type="match status" value="1"/>
</dbReference>
<keyword evidence="1" id="KW-0479">Metal-binding</keyword>
<dbReference type="GO" id="GO:0006357">
    <property type="term" value="P:regulation of transcription by RNA polymerase II"/>
    <property type="evidence" value="ECO:0007669"/>
    <property type="project" value="TreeGrafter"/>
</dbReference>
<keyword evidence="6" id="KW-0804">Transcription</keyword>
<dbReference type="InterPro" id="IPR026516">
    <property type="entry name" value="THAP1/10"/>
</dbReference>
<dbReference type="AlphaFoldDB" id="A0A7J6BM22"/>
<dbReference type="SUPFAM" id="SSF57716">
    <property type="entry name" value="Glucocorticoid receptor-like (DNA-binding domain)"/>
    <property type="match status" value="1"/>
</dbReference>
<sequence>MEPINKYHRKRRRDERPDMQHASSMAEMEQDCTIDHCSDEEEAEGDRPVSRKEYDDLCFRHHQLQEDYINLQQDCYKLRSVLGIAPLKTGNGVIDRCRTLASSKYNGVLSFHTFPLDAETRRKWLVAIRRDNFKVTPHTRVCSRHFKKEDVREPQTDRETALSQGSCSIIVRVERFHVTQFKTGSVGEEGATATVLEDDTAVDDDDVCMDHDYASAPHPTAVDLVLDDNISLREEIVRLREQVEKLTINQHFGIHRCKKNK</sequence>
<feature type="compositionally biased region" description="Acidic residues" evidence="7">
    <location>
        <begin position="28"/>
        <end position="44"/>
    </location>
</feature>
<dbReference type="Proteomes" id="UP000579812">
    <property type="component" value="Unassembled WGS sequence"/>
</dbReference>
<keyword evidence="10" id="KW-1185">Reference proteome</keyword>